<evidence type="ECO:0000313" key="1">
    <source>
        <dbReference type="EMBL" id="EUB56369.1"/>
    </source>
</evidence>
<dbReference type="Proteomes" id="UP000019149">
    <property type="component" value="Unassembled WGS sequence"/>
</dbReference>
<protein>
    <submittedName>
        <fullName evidence="1">Uncharacterized protein</fullName>
    </submittedName>
</protein>
<gene>
    <name evidence="1" type="ORF">EGR_08795</name>
</gene>
<accession>W6USF2</accession>
<comment type="caution">
    <text evidence="1">The sequence shown here is derived from an EMBL/GenBank/DDBJ whole genome shotgun (WGS) entry which is preliminary data.</text>
</comment>
<sequence length="33" mass="3774">MSDMPKEYAACYLAHLSTDRYLAGITERNRTVP</sequence>
<name>W6USF2_ECHGR</name>
<dbReference type="GeneID" id="36344510"/>
<evidence type="ECO:0000313" key="2">
    <source>
        <dbReference type="Proteomes" id="UP000019149"/>
    </source>
</evidence>
<reference evidence="1 2" key="1">
    <citation type="journal article" date="2013" name="Nat. Genet.">
        <title>The genome of the hydatid tapeworm Echinococcus granulosus.</title>
        <authorList>
            <person name="Zheng H."/>
            <person name="Zhang W."/>
            <person name="Zhang L."/>
            <person name="Zhang Z."/>
            <person name="Li J."/>
            <person name="Lu G."/>
            <person name="Zhu Y."/>
            <person name="Wang Y."/>
            <person name="Huang Y."/>
            <person name="Liu J."/>
            <person name="Kang H."/>
            <person name="Chen J."/>
            <person name="Wang L."/>
            <person name="Chen A."/>
            <person name="Yu S."/>
            <person name="Gao Z."/>
            <person name="Jin L."/>
            <person name="Gu W."/>
            <person name="Wang Z."/>
            <person name="Zhao L."/>
            <person name="Shi B."/>
            <person name="Wen H."/>
            <person name="Lin R."/>
            <person name="Jones M.K."/>
            <person name="Brejova B."/>
            <person name="Vinar T."/>
            <person name="Zhao G."/>
            <person name="McManus D.P."/>
            <person name="Chen Z."/>
            <person name="Zhou Y."/>
            <person name="Wang S."/>
        </authorList>
    </citation>
    <scope>NUCLEOTIDE SEQUENCE [LARGE SCALE GENOMIC DNA]</scope>
</reference>
<dbReference type="EMBL" id="APAU02000119">
    <property type="protein sequence ID" value="EUB56369.1"/>
    <property type="molecule type" value="Genomic_DNA"/>
</dbReference>
<dbReference type="KEGG" id="egl:EGR_08795"/>
<dbReference type="RefSeq" id="XP_024347565.1">
    <property type="nucleotide sequence ID" value="XM_024498044.1"/>
</dbReference>
<proteinExistence type="predicted"/>
<dbReference type="CTD" id="36344510"/>
<dbReference type="AlphaFoldDB" id="W6USF2"/>
<keyword evidence="2" id="KW-1185">Reference proteome</keyword>
<organism evidence="1 2">
    <name type="scientific">Echinococcus granulosus</name>
    <name type="common">Hydatid tapeworm</name>
    <dbReference type="NCBI Taxonomy" id="6210"/>
    <lineage>
        <taxon>Eukaryota</taxon>
        <taxon>Metazoa</taxon>
        <taxon>Spiralia</taxon>
        <taxon>Lophotrochozoa</taxon>
        <taxon>Platyhelminthes</taxon>
        <taxon>Cestoda</taxon>
        <taxon>Eucestoda</taxon>
        <taxon>Cyclophyllidea</taxon>
        <taxon>Taeniidae</taxon>
        <taxon>Echinococcus</taxon>
        <taxon>Echinococcus granulosus group</taxon>
    </lineage>
</organism>